<gene>
    <name evidence="1" type="ORF">E2C01_026036</name>
</gene>
<dbReference type="AlphaFoldDB" id="A0A5B7EEF4"/>
<dbReference type="Proteomes" id="UP000324222">
    <property type="component" value="Unassembled WGS sequence"/>
</dbReference>
<reference evidence="1 2" key="1">
    <citation type="submission" date="2019-05" db="EMBL/GenBank/DDBJ databases">
        <title>Another draft genome of Portunus trituberculatus and its Hox gene families provides insights of decapod evolution.</title>
        <authorList>
            <person name="Jeong J.-H."/>
            <person name="Song I."/>
            <person name="Kim S."/>
            <person name="Choi T."/>
            <person name="Kim D."/>
            <person name="Ryu S."/>
            <person name="Kim W."/>
        </authorList>
    </citation>
    <scope>NUCLEOTIDE SEQUENCE [LARGE SCALE GENOMIC DNA]</scope>
    <source>
        <tissue evidence="1">Muscle</tissue>
    </source>
</reference>
<name>A0A5B7EEF4_PORTR</name>
<proteinExistence type="predicted"/>
<sequence length="152" mass="15242">MVGTMWSLASTPAGHNQYPRLCTLDIHTTGPPHPPARPGGVVTGSQGATVPEVSAEMTLTGRGGQCRGGYPERAATYTSPRLTVGEGRGLLWCRRGHGQAGGTTSLLGTAGQRGTAGGGELLLLLLLVQEGGGAGEVEVEAAGRGGGGSRTP</sequence>
<comment type="caution">
    <text evidence="1">The sequence shown here is derived from an EMBL/GenBank/DDBJ whole genome shotgun (WGS) entry which is preliminary data.</text>
</comment>
<organism evidence="1 2">
    <name type="scientific">Portunus trituberculatus</name>
    <name type="common">Swimming crab</name>
    <name type="synonym">Neptunus trituberculatus</name>
    <dbReference type="NCBI Taxonomy" id="210409"/>
    <lineage>
        <taxon>Eukaryota</taxon>
        <taxon>Metazoa</taxon>
        <taxon>Ecdysozoa</taxon>
        <taxon>Arthropoda</taxon>
        <taxon>Crustacea</taxon>
        <taxon>Multicrustacea</taxon>
        <taxon>Malacostraca</taxon>
        <taxon>Eumalacostraca</taxon>
        <taxon>Eucarida</taxon>
        <taxon>Decapoda</taxon>
        <taxon>Pleocyemata</taxon>
        <taxon>Brachyura</taxon>
        <taxon>Eubrachyura</taxon>
        <taxon>Portunoidea</taxon>
        <taxon>Portunidae</taxon>
        <taxon>Portuninae</taxon>
        <taxon>Portunus</taxon>
    </lineage>
</organism>
<evidence type="ECO:0000313" key="2">
    <source>
        <dbReference type="Proteomes" id="UP000324222"/>
    </source>
</evidence>
<protein>
    <submittedName>
        <fullName evidence="1">Uncharacterized protein</fullName>
    </submittedName>
</protein>
<keyword evidence="2" id="KW-1185">Reference proteome</keyword>
<dbReference type="EMBL" id="VSRR010002678">
    <property type="protein sequence ID" value="MPC32710.1"/>
    <property type="molecule type" value="Genomic_DNA"/>
</dbReference>
<evidence type="ECO:0000313" key="1">
    <source>
        <dbReference type="EMBL" id="MPC32710.1"/>
    </source>
</evidence>
<accession>A0A5B7EEF4</accession>